<name>A0AAV5K8P4_9ROSI</name>
<organism evidence="1 2">
    <name type="scientific">Rubroshorea leprosula</name>
    <dbReference type="NCBI Taxonomy" id="152421"/>
    <lineage>
        <taxon>Eukaryota</taxon>
        <taxon>Viridiplantae</taxon>
        <taxon>Streptophyta</taxon>
        <taxon>Embryophyta</taxon>
        <taxon>Tracheophyta</taxon>
        <taxon>Spermatophyta</taxon>
        <taxon>Magnoliopsida</taxon>
        <taxon>eudicotyledons</taxon>
        <taxon>Gunneridae</taxon>
        <taxon>Pentapetalae</taxon>
        <taxon>rosids</taxon>
        <taxon>malvids</taxon>
        <taxon>Malvales</taxon>
        <taxon>Dipterocarpaceae</taxon>
        <taxon>Rubroshorea</taxon>
    </lineage>
</organism>
<dbReference type="Proteomes" id="UP001054252">
    <property type="component" value="Unassembled WGS sequence"/>
</dbReference>
<evidence type="ECO:0000313" key="1">
    <source>
        <dbReference type="EMBL" id="GKV21591.1"/>
    </source>
</evidence>
<evidence type="ECO:0000313" key="2">
    <source>
        <dbReference type="Proteomes" id="UP001054252"/>
    </source>
</evidence>
<keyword evidence="2" id="KW-1185">Reference proteome</keyword>
<protein>
    <submittedName>
        <fullName evidence="1">Uncharacterized protein</fullName>
    </submittedName>
</protein>
<dbReference type="AlphaFoldDB" id="A0AAV5K8P4"/>
<dbReference type="EMBL" id="BPVZ01000058">
    <property type="protein sequence ID" value="GKV21591.1"/>
    <property type="molecule type" value="Genomic_DNA"/>
</dbReference>
<sequence>MTGFVRNLEMIWVHCEPSSGFTSNPEQTWVRVEPRADLGSRRAQSRPGFASSPEQTWVRVEPKVDLGSRQTQSKSGFLMNLVMAKLMRGKARKNGWKWWTNPDRLWVPHEPSQGQADEGEREKKWLEMVAMAR</sequence>
<accession>A0AAV5K8P4</accession>
<gene>
    <name evidence="1" type="ORF">SLEP1_g31558</name>
</gene>
<comment type="caution">
    <text evidence="1">The sequence shown here is derived from an EMBL/GenBank/DDBJ whole genome shotgun (WGS) entry which is preliminary data.</text>
</comment>
<reference evidence="1 2" key="1">
    <citation type="journal article" date="2021" name="Commun. Biol.">
        <title>The genome of Shorea leprosula (Dipterocarpaceae) highlights the ecological relevance of drought in aseasonal tropical rainforests.</title>
        <authorList>
            <person name="Ng K.K.S."/>
            <person name="Kobayashi M.J."/>
            <person name="Fawcett J.A."/>
            <person name="Hatakeyama M."/>
            <person name="Paape T."/>
            <person name="Ng C.H."/>
            <person name="Ang C.C."/>
            <person name="Tnah L.H."/>
            <person name="Lee C.T."/>
            <person name="Nishiyama T."/>
            <person name="Sese J."/>
            <person name="O'Brien M.J."/>
            <person name="Copetti D."/>
            <person name="Mohd Noor M.I."/>
            <person name="Ong R.C."/>
            <person name="Putra M."/>
            <person name="Sireger I.Z."/>
            <person name="Indrioko S."/>
            <person name="Kosugi Y."/>
            <person name="Izuno A."/>
            <person name="Isagi Y."/>
            <person name="Lee S.L."/>
            <person name="Shimizu K.K."/>
        </authorList>
    </citation>
    <scope>NUCLEOTIDE SEQUENCE [LARGE SCALE GENOMIC DNA]</scope>
    <source>
        <strain evidence="1">214</strain>
    </source>
</reference>
<proteinExistence type="predicted"/>